<gene>
    <name evidence="1" type="ORF">MGL_1119</name>
</gene>
<evidence type="ECO:0000313" key="2">
    <source>
        <dbReference type="Proteomes" id="UP000008837"/>
    </source>
</evidence>
<comment type="caution">
    <text evidence="1">The sequence shown here is derived from an EMBL/GenBank/DDBJ whole genome shotgun (WGS) entry which is preliminary data.</text>
</comment>
<evidence type="ECO:0000313" key="1">
    <source>
        <dbReference type="EMBL" id="EDP44637.1"/>
    </source>
</evidence>
<accession>A8PWJ2</accession>
<dbReference type="VEuPathDB" id="FungiDB:MGL_1119"/>
<organism evidence="1 2">
    <name type="scientific">Malassezia globosa (strain ATCC MYA-4612 / CBS 7966)</name>
    <name type="common">Dandruff-associated fungus</name>
    <dbReference type="NCBI Taxonomy" id="425265"/>
    <lineage>
        <taxon>Eukaryota</taxon>
        <taxon>Fungi</taxon>
        <taxon>Dikarya</taxon>
        <taxon>Basidiomycota</taxon>
        <taxon>Ustilaginomycotina</taxon>
        <taxon>Malasseziomycetes</taxon>
        <taxon>Malasseziales</taxon>
        <taxon>Malasseziaceae</taxon>
        <taxon>Malassezia</taxon>
    </lineage>
</organism>
<dbReference type="STRING" id="425265.A8PWJ2"/>
<dbReference type="OrthoDB" id="407922at2759"/>
<dbReference type="EMBL" id="AAYY01000003">
    <property type="protein sequence ID" value="EDP44637.1"/>
    <property type="molecule type" value="Genomic_DNA"/>
</dbReference>
<sequence>MVRSYERHEATAAFGLIGSNAANAILDADGKTAYLPALEDVLVWDVKRGEQVRMVQ</sequence>
<protein>
    <submittedName>
        <fullName evidence="1">Uncharacterized protein</fullName>
    </submittedName>
</protein>
<dbReference type="RefSeq" id="XP_001731851.1">
    <property type="nucleotide sequence ID" value="XM_001731799.1"/>
</dbReference>
<dbReference type="Proteomes" id="UP000008837">
    <property type="component" value="Unassembled WGS sequence"/>
</dbReference>
<dbReference type="InParanoid" id="A8PWJ2"/>
<reference evidence="1 2" key="1">
    <citation type="journal article" date="2007" name="Proc. Natl. Acad. Sci. U.S.A.">
        <title>Dandruff-associated Malassezia genomes reveal convergent and divergent virulence traits shared with plant and human fungal pathogens.</title>
        <authorList>
            <person name="Xu J."/>
            <person name="Saunders C.W."/>
            <person name="Hu P."/>
            <person name="Grant R.A."/>
            <person name="Boekhout T."/>
            <person name="Kuramae E.E."/>
            <person name="Kronstad J.W."/>
            <person name="Deangelis Y.M."/>
            <person name="Reeder N.L."/>
            <person name="Johnstone K.R."/>
            <person name="Leland M."/>
            <person name="Fieno A.M."/>
            <person name="Begley W.M."/>
            <person name="Sun Y."/>
            <person name="Lacey M.P."/>
            <person name="Chaudhary T."/>
            <person name="Keough T."/>
            <person name="Chu L."/>
            <person name="Sears R."/>
            <person name="Yuan B."/>
            <person name="Dawson T.L.Jr."/>
        </authorList>
    </citation>
    <scope>NUCLEOTIDE SEQUENCE [LARGE SCALE GENOMIC DNA]</scope>
    <source>
        <strain evidence="2">ATCC MYA-4612 / CBS 7966</strain>
    </source>
</reference>
<dbReference type="AlphaFoldDB" id="A8PWJ2"/>
<keyword evidence="2" id="KW-1185">Reference proteome</keyword>
<dbReference type="GeneID" id="5856156"/>
<proteinExistence type="predicted"/>
<dbReference type="KEGG" id="mgl:MGL_1119"/>
<name>A8PWJ2_MALGO</name>